<dbReference type="STRING" id="1353158.SAMN04488587_2202"/>
<evidence type="ECO:0000256" key="1">
    <source>
        <dbReference type="SAM" id="Phobius"/>
    </source>
</evidence>
<proteinExistence type="predicted"/>
<reference evidence="3" key="1">
    <citation type="submission" date="2016-10" db="EMBL/GenBank/DDBJ databases">
        <authorList>
            <person name="Varghese N."/>
            <person name="Submissions S."/>
        </authorList>
    </citation>
    <scope>NUCLEOTIDE SEQUENCE [LARGE SCALE GENOMIC DNA]</scope>
    <source>
        <strain evidence="3">SLH 33</strain>
    </source>
</reference>
<accession>A0A1I0BJ84</accession>
<evidence type="ECO:0000313" key="2">
    <source>
        <dbReference type="EMBL" id="SET06697.1"/>
    </source>
</evidence>
<dbReference type="EMBL" id="FOHQ01000007">
    <property type="protein sequence ID" value="SET06697.1"/>
    <property type="molecule type" value="Genomic_DNA"/>
</dbReference>
<keyword evidence="1" id="KW-1133">Transmembrane helix</keyword>
<protein>
    <submittedName>
        <fullName evidence="2">Uncharacterized protein</fullName>
    </submittedName>
</protein>
<keyword evidence="3" id="KW-1185">Reference proteome</keyword>
<dbReference type="AlphaFoldDB" id="A0A1I0BJ84"/>
<gene>
    <name evidence="2" type="ORF">SAMN04488587_2202</name>
</gene>
<keyword evidence="1" id="KW-0472">Membrane</keyword>
<name>A0A1I0BJ84_9EURY</name>
<dbReference type="RefSeq" id="WP_091690626.1">
    <property type="nucleotide sequence ID" value="NZ_CAAGSJ010000010.1"/>
</dbReference>
<dbReference type="OrthoDB" id="125100at2157"/>
<dbReference type="Proteomes" id="UP000243338">
    <property type="component" value="Unassembled WGS sequence"/>
</dbReference>
<sequence>MKTEKKEYNVARQEYFEITKRNRKLAKIDMLILGTGLLLKYVDKADIGQHFMVFGMILLLYVFGSNMMAKSDLRKSEPK</sequence>
<keyword evidence="1" id="KW-0812">Transmembrane</keyword>
<feature type="transmembrane region" description="Helical" evidence="1">
    <location>
        <begin position="48"/>
        <end position="69"/>
    </location>
</feature>
<evidence type="ECO:0000313" key="3">
    <source>
        <dbReference type="Proteomes" id="UP000243338"/>
    </source>
</evidence>
<organism evidence="2 3">
    <name type="scientific">Methanococcoides vulcani</name>
    <dbReference type="NCBI Taxonomy" id="1353158"/>
    <lineage>
        <taxon>Archaea</taxon>
        <taxon>Methanobacteriati</taxon>
        <taxon>Methanobacteriota</taxon>
        <taxon>Stenosarchaea group</taxon>
        <taxon>Methanomicrobia</taxon>
        <taxon>Methanosarcinales</taxon>
        <taxon>Methanosarcinaceae</taxon>
        <taxon>Methanococcoides</taxon>
    </lineage>
</organism>